<sequence length="93" mass="10490">MLRLAIRKLDELAVAMIVEQPTDLPRAGCLVEMIDAGLLGERYPLDQIVFDLMDDRLGSRRIEILDRAERPASIDLLANSQRCILPPGRPNEH</sequence>
<dbReference type="AlphaFoldDB" id="A0A7Y2PC97"/>
<dbReference type="Proteomes" id="UP000550136">
    <property type="component" value="Unassembled WGS sequence"/>
</dbReference>
<proteinExistence type="predicted"/>
<evidence type="ECO:0000313" key="1">
    <source>
        <dbReference type="EMBL" id="NNG56543.1"/>
    </source>
</evidence>
<dbReference type="EMBL" id="JABEOU010000015">
    <property type="protein sequence ID" value="NNG56543.1"/>
    <property type="molecule type" value="Genomic_DNA"/>
</dbReference>
<evidence type="ECO:0000313" key="2">
    <source>
        <dbReference type="Proteomes" id="UP000550136"/>
    </source>
</evidence>
<gene>
    <name evidence="1" type="ORF">HKX06_03995</name>
</gene>
<comment type="caution">
    <text evidence="1">The sequence shown here is derived from an EMBL/GenBank/DDBJ whole genome shotgun (WGS) entry which is preliminary data.</text>
</comment>
<reference evidence="1 2" key="1">
    <citation type="submission" date="2020-05" db="EMBL/GenBank/DDBJ databases">
        <title>Draft Genome Sequences of Sphingomonas sp. Isolated from the International Space Station.</title>
        <authorList>
            <person name="Bijlani S."/>
            <person name="Singh N.K."/>
            <person name="Mason C.E."/>
            <person name="Wang C.C."/>
            <person name="Venkateswaran K."/>
        </authorList>
    </citation>
    <scope>NUCLEOTIDE SEQUENCE [LARGE SCALE GENOMIC DNA]</scope>
    <source>
        <strain evidence="1 2">FKI-L5-BR-P1</strain>
    </source>
</reference>
<name>A0A7Y2PC97_SPHPI</name>
<organism evidence="1 2">
    <name type="scientific">Sphingomonas paucimobilis</name>
    <name type="common">Pseudomonas paucimobilis</name>
    <dbReference type="NCBI Taxonomy" id="13689"/>
    <lineage>
        <taxon>Bacteria</taxon>
        <taxon>Pseudomonadati</taxon>
        <taxon>Pseudomonadota</taxon>
        <taxon>Alphaproteobacteria</taxon>
        <taxon>Sphingomonadales</taxon>
        <taxon>Sphingomonadaceae</taxon>
        <taxon>Sphingomonas</taxon>
    </lineage>
</organism>
<protein>
    <submittedName>
        <fullName evidence="1">Uncharacterized protein</fullName>
    </submittedName>
</protein>
<accession>A0A7Y2PC97</accession>